<feature type="compositionally biased region" description="Low complexity" evidence="1">
    <location>
        <begin position="185"/>
        <end position="202"/>
    </location>
</feature>
<keyword evidence="2" id="KW-0732">Signal</keyword>
<protein>
    <submittedName>
        <fullName evidence="3">Uncharacterized protein</fullName>
    </submittedName>
</protein>
<comment type="caution">
    <text evidence="3">The sequence shown here is derived from an EMBL/GenBank/DDBJ whole genome shotgun (WGS) entry which is preliminary data.</text>
</comment>
<organism evidence="3 4">
    <name type="scientific">Stemphylium lycopersici</name>
    <name type="common">Tomato gray leaf spot disease fungus</name>
    <name type="synonym">Thyrospora lycopersici</name>
    <dbReference type="NCBI Taxonomy" id="183478"/>
    <lineage>
        <taxon>Eukaryota</taxon>
        <taxon>Fungi</taxon>
        <taxon>Dikarya</taxon>
        <taxon>Ascomycota</taxon>
        <taxon>Pezizomycotina</taxon>
        <taxon>Dothideomycetes</taxon>
        <taxon>Pleosporomycetidae</taxon>
        <taxon>Pleosporales</taxon>
        <taxon>Pleosporineae</taxon>
        <taxon>Pleosporaceae</taxon>
        <taxon>Stemphylium</taxon>
    </lineage>
</organism>
<evidence type="ECO:0000256" key="1">
    <source>
        <dbReference type="SAM" id="MobiDB-lite"/>
    </source>
</evidence>
<dbReference type="Proteomes" id="UP000249619">
    <property type="component" value="Unassembled WGS sequence"/>
</dbReference>
<gene>
    <name evidence="3" type="ORF">DDE83_006413</name>
</gene>
<dbReference type="EMBL" id="QGDH01000098">
    <property type="protein sequence ID" value="RAR07609.1"/>
    <property type="molecule type" value="Genomic_DNA"/>
</dbReference>
<accession>A0A364MZ82</accession>
<feature type="signal peptide" evidence="2">
    <location>
        <begin position="1"/>
        <end position="21"/>
    </location>
</feature>
<name>A0A364MZ82_STELY</name>
<evidence type="ECO:0000256" key="2">
    <source>
        <dbReference type="SAM" id="SignalP"/>
    </source>
</evidence>
<reference evidence="4" key="1">
    <citation type="submission" date="2018-05" db="EMBL/GenBank/DDBJ databases">
        <title>Draft genome sequence of Stemphylium lycopersici strain CIDEFI 213.</title>
        <authorList>
            <person name="Medina R."/>
            <person name="Franco M.E.E."/>
            <person name="Lucentini C.G."/>
            <person name="Saparrat M.C.N."/>
            <person name="Balatti P.A."/>
        </authorList>
    </citation>
    <scope>NUCLEOTIDE SEQUENCE [LARGE SCALE GENOMIC DNA]</scope>
    <source>
        <strain evidence="4">CIDEFI 213</strain>
    </source>
</reference>
<sequence>MQMFAPSELLIFISLFSVAAAFPQASIPANTTVTTTYAGEAGPTVTLTLVELKSCLVTYDPVLCSGRDIVELPTATGWYDTKVDSYIVGPPTQTDVVVTSNIPTIVTIETNTAIHNVVPVTSGASNNELEGDDAKPATTTQADRNNSLDTPEQPADSPTGNSVARNPPRSQLIPHPQQPSNPMQPRASPKAPAPQAAAHQMR</sequence>
<dbReference type="AlphaFoldDB" id="A0A364MZ82"/>
<evidence type="ECO:0000313" key="4">
    <source>
        <dbReference type="Proteomes" id="UP000249619"/>
    </source>
</evidence>
<feature type="region of interest" description="Disordered" evidence="1">
    <location>
        <begin position="122"/>
        <end position="202"/>
    </location>
</feature>
<keyword evidence="4" id="KW-1185">Reference proteome</keyword>
<feature type="chain" id="PRO_5016850768" evidence="2">
    <location>
        <begin position="22"/>
        <end position="202"/>
    </location>
</feature>
<evidence type="ECO:0000313" key="3">
    <source>
        <dbReference type="EMBL" id="RAR07609.1"/>
    </source>
</evidence>
<proteinExistence type="predicted"/>
<feature type="compositionally biased region" description="Polar residues" evidence="1">
    <location>
        <begin position="137"/>
        <end position="164"/>
    </location>
</feature>